<dbReference type="GO" id="GO:0031177">
    <property type="term" value="F:phosphopantetheine binding"/>
    <property type="evidence" value="ECO:0007669"/>
    <property type="project" value="InterPro"/>
</dbReference>
<organism evidence="6 7">
    <name type="scientific">Streptomyces populi</name>
    <dbReference type="NCBI Taxonomy" id="2058924"/>
    <lineage>
        <taxon>Bacteria</taxon>
        <taxon>Bacillati</taxon>
        <taxon>Actinomycetota</taxon>
        <taxon>Actinomycetes</taxon>
        <taxon>Kitasatosporales</taxon>
        <taxon>Streptomycetaceae</taxon>
        <taxon>Streptomyces</taxon>
    </lineage>
</organism>
<dbReference type="GO" id="GO:0017000">
    <property type="term" value="P:antibiotic biosynthetic process"/>
    <property type="evidence" value="ECO:0007669"/>
    <property type="project" value="UniProtKB-ARBA"/>
</dbReference>
<keyword evidence="7" id="KW-1185">Reference proteome</keyword>
<dbReference type="InterPro" id="IPR009081">
    <property type="entry name" value="PP-bd_ACP"/>
</dbReference>
<gene>
    <name evidence="6" type="ORF">CW362_38180</name>
</gene>
<dbReference type="GO" id="GO:0006633">
    <property type="term" value="P:fatty acid biosynthetic process"/>
    <property type="evidence" value="ECO:0007669"/>
    <property type="project" value="TreeGrafter"/>
</dbReference>
<dbReference type="InterPro" id="IPR020806">
    <property type="entry name" value="PKS_PP-bd"/>
</dbReference>
<evidence type="ECO:0000256" key="2">
    <source>
        <dbReference type="ARBA" id="ARBA00022553"/>
    </source>
</evidence>
<dbReference type="InterPro" id="IPR050091">
    <property type="entry name" value="PKS_NRPS_Biosynth_Enz"/>
</dbReference>
<dbReference type="PANTHER" id="PTHR43775:SF51">
    <property type="entry name" value="INACTIVE PHENOLPHTHIOCEROL SYNTHESIS POLYKETIDE SYNTHASE TYPE I PKS1-RELATED"/>
    <property type="match status" value="1"/>
</dbReference>
<keyword evidence="3" id="KW-0808">Transferase</keyword>
<dbReference type="Pfam" id="PF00550">
    <property type="entry name" value="PP-binding"/>
    <property type="match status" value="1"/>
</dbReference>
<evidence type="ECO:0000313" key="7">
    <source>
        <dbReference type="Proteomes" id="UP000236178"/>
    </source>
</evidence>
<dbReference type="GO" id="GO:0004312">
    <property type="term" value="F:fatty acid synthase activity"/>
    <property type="evidence" value="ECO:0007669"/>
    <property type="project" value="TreeGrafter"/>
</dbReference>
<evidence type="ECO:0000313" key="6">
    <source>
        <dbReference type="EMBL" id="PKT67864.1"/>
    </source>
</evidence>
<protein>
    <recommendedName>
        <fullName evidence="5">Carrier domain-containing protein</fullName>
    </recommendedName>
</protein>
<dbReference type="FunFam" id="1.10.1200.10:FF:000007">
    <property type="entry name" value="Probable polyketide synthase pks17"/>
    <property type="match status" value="1"/>
</dbReference>
<accession>A0A2I0SD80</accession>
<keyword evidence="2" id="KW-0597">Phosphoprotein</keyword>
<dbReference type="Gene3D" id="1.10.1200.10">
    <property type="entry name" value="ACP-like"/>
    <property type="match status" value="1"/>
</dbReference>
<keyword evidence="4" id="KW-0511">Multifunctional enzyme</keyword>
<dbReference type="InterPro" id="IPR006162">
    <property type="entry name" value="Ppantetheine_attach_site"/>
</dbReference>
<dbReference type="Proteomes" id="UP000236178">
    <property type="component" value="Unassembled WGS sequence"/>
</dbReference>
<dbReference type="OrthoDB" id="9778690at2"/>
<dbReference type="PROSITE" id="PS00012">
    <property type="entry name" value="PHOSPHOPANTETHEINE"/>
    <property type="match status" value="1"/>
</dbReference>
<dbReference type="InterPro" id="IPR036736">
    <property type="entry name" value="ACP-like_sf"/>
</dbReference>
<reference evidence="6 7" key="1">
    <citation type="submission" date="2017-12" db="EMBL/GenBank/DDBJ databases">
        <title>Streptomyces populusis sp. nov., a novel endophytic actinobacterium isolated from stems of Populus adenopoda Maxim.</title>
        <authorList>
            <person name="Wang Z."/>
        </authorList>
    </citation>
    <scope>NUCLEOTIDE SEQUENCE [LARGE SCALE GENOMIC DNA]</scope>
    <source>
        <strain evidence="6 7">A249</strain>
    </source>
</reference>
<dbReference type="SMART" id="SM00823">
    <property type="entry name" value="PKS_PP"/>
    <property type="match status" value="1"/>
</dbReference>
<evidence type="ECO:0000256" key="1">
    <source>
        <dbReference type="ARBA" id="ARBA00022450"/>
    </source>
</evidence>
<dbReference type="SUPFAM" id="SSF47336">
    <property type="entry name" value="ACP-like"/>
    <property type="match status" value="1"/>
</dbReference>
<proteinExistence type="predicted"/>
<comment type="caution">
    <text evidence="6">The sequence shown here is derived from an EMBL/GenBank/DDBJ whole genome shotgun (WGS) entry which is preliminary data.</text>
</comment>
<keyword evidence="1" id="KW-0596">Phosphopantetheine</keyword>
<evidence type="ECO:0000256" key="3">
    <source>
        <dbReference type="ARBA" id="ARBA00022679"/>
    </source>
</evidence>
<dbReference type="EMBL" id="PJOS01000142">
    <property type="protein sequence ID" value="PKT67864.1"/>
    <property type="molecule type" value="Genomic_DNA"/>
</dbReference>
<dbReference type="PANTHER" id="PTHR43775">
    <property type="entry name" value="FATTY ACID SYNTHASE"/>
    <property type="match status" value="1"/>
</dbReference>
<evidence type="ECO:0000256" key="4">
    <source>
        <dbReference type="ARBA" id="ARBA00023268"/>
    </source>
</evidence>
<sequence>MGGSALGQADRARMKRSGLIPLSTPDGLALLDAALAHDEPALVPTGWDLAAIRAQAQNAPAVLRSLVPLTAPQQTTTAAAPDLRRQLAELPPAERERAVLDLVREHTAVVLGRGGAATVDADLPFKDLGYDSLTSVELRNRLIAATGLRLAPALLFDHPTPARVARLLQDELAPAQTPPAALAQLERLEKALTEAPDTPELRSEIETRLKALAARMARPGHQDDDTEHLQTASVKELLSFIDQELA</sequence>
<evidence type="ECO:0000259" key="5">
    <source>
        <dbReference type="PROSITE" id="PS50075"/>
    </source>
</evidence>
<feature type="domain" description="Carrier" evidence="5">
    <location>
        <begin position="97"/>
        <end position="172"/>
    </location>
</feature>
<name>A0A2I0SD80_9ACTN</name>
<dbReference type="AlphaFoldDB" id="A0A2I0SD80"/>
<dbReference type="PROSITE" id="PS50075">
    <property type="entry name" value="CARRIER"/>
    <property type="match status" value="1"/>
</dbReference>
<dbReference type="Gene3D" id="3.40.50.720">
    <property type="entry name" value="NAD(P)-binding Rossmann-like Domain"/>
    <property type="match status" value="1"/>
</dbReference>